<protein>
    <recommendedName>
        <fullName evidence="14">Globin domain-containing protein</fullName>
    </recommendedName>
</protein>
<dbReference type="InterPro" id="IPR019824">
    <property type="entry name" value="Leghaemoglobin_Fe_BS"/>
</dbReference>
<name>A0A803LNZ9_CHEQI</name>
<dbReference type="GO" id="GO:0016491">
    <property type="term" value="F:oxidoreductase activity"/>
    <property type="evidence" value="ECO:0007669"/>
    <property type="project" value="UniProtKB-KW"/>
</dbReference>
<evidence type="ECO:0000256" key="11">
    <source>
        <dbReference type="ARBA" id="ARBA00023242"/>
    </source>
</evidence>
<reference evidence="15" key="2">
    <citation type="submission" date="2021-03" db="UniProtKB">
        <authorList>
            <consortium name="EnsemblPlants"/>
        </authorList>
    </citation>
    <scope>IDENTIFICATION</scope>
</reference>
<dbReference type="InterPro" id="IPR000971">
    <property type="entry name" value="Globin"/>
</dbReference>
<dbReference type="Proteomes" id="UP000596660">
    <property type="component" value="Unplaced"/>
</dbReference>
<evidence type="ECO:0000313" key="16">
    <source>
        <dbReference type="Proteomes" id="UP000596660"/>
    </source>
</evidence>
<evidence type="ECO:0000256" key="7">
    <source>
        <dbReference type="ARBA" id="ARBA00022617"/>
    </source>
</evidence>
<comment type="similarity">
    <text evidence="4 13">Belongs to the plant globin family.</text>
</comment>
<dbReference type="GO" id="GO:0046872">
    <property type="term" value="F:metal ion binding"/>
    <property type="evidence" value="ECO:0007669"/>
    <property type="project" value="UniProtKB-KW"/>
</dbReference>
<comment type="subcellular location">
    <subcellularLocation>
        <location evidence="3">Cytoplasm</location>
    </subcellularLocation>
    <subcellularLocation>
        <location evidence="2">Nucleus</location>
    </subcellularLocation>
</comment>
<comment type="catalytic activity">
    <reaction evidence="12">
        <text>Fe(III)-heme b-[protein] + nitric oxide + H2O = Fe(II)-heme b-[protein] + nitrite + 2 H(+)</text>
        <dbReference type="Rhea" id="RHEA:77711"/>
        <dbReference type="Rhea" id="RHEA-COMP:18975"/>
        <dbReference type="Rhea" id="RHEA-COMP:18976"/>
        <dbReference type="ChEBI" id="CHEBI:15377"/>
        <dbReference type="ChEBI" id="CHEBI:15378"/>
        <dbReference type="ChEBI" id="CHEBI:16301"/>
        <dbReference type="ChEBI" id="CHEBI:16480"/>
        <dbReference type="ChEBI" id="CHEBI:55376"/>
        <dbReference type="ChEBI" id="CHEBI:60344"/>
    </reaction>
    <physiologicalReaction direction="right-to-left" evidence="12">
        <dbReference type="Rhea" id="RHEA:77713"/>
    </physiologicalReaction>
</comment>
<keyword evidence="11" id="KW-0539">Nucleus</keyword>
<evidence type="ECO:0000256" key="3">
    <source>
        <dbReference type="ARBA" id="ARBA00004496"/>
    </source>
</evidence>
<comment type="cofactor">
    <cofactor evidence="1">
        <name>heme b</name>
        <dbReference type="ChEBI" id="CHEBI:60344"/>
    </cofactor>
</comment>
<dbReference type="PANTHER" id="PTHR22924">
    <property type="entry name" value="LEGHEMOGLOBIN-RELATED"/>
    <property type="match status" value="1"/>
</dbReference>
<accession>A0A803LNZ9</accession>
<evidence type="ECO:0000256" key="12">
    <source>
        <dbReference type="ARBA" id="ARBA00048118"/>
    </source>
</evidence>
<dbReference type="Gramene" id="AUR62016678-RA">
    <property type="protein sequence ID" value="AUR62016678-RA:cds"/>
    <property type="gene ID" value="AUR62016678"/>
</dbReference>
<evidence type="ECO:0000256" key="8">
    <source>
        <dbReference type="ARBA" id="ARBA00022723"/>
    </source>
</evidence>
<dbReference type="GO" id="GO:0005634">
    <property type="term" value="C:nucleus"/>
    <property type="evidence" value="ECO:0007669"/>
    <property type="project" value="UniProtKB-SubCell"/>
</dbReference>
<dbReference type="GO" id="GO:0020037">
    <property type="term" value="F:heme binding"/>
    <property type="evidence" value="ECO:0007669"/>
    <property type="project" value="InterPro"/>
</dbReference>
<dbReference type="InterPro" id="IPR001032">
    <property type="entry name" value="Leghaemoglobin-like"/>
</dbReference>
<evidence type="ECO:0000259" key="14">
    <source>
        <dbReference type="PROSITE" id="PS01033"/>
    </source>
</evidence>
<keyword evidence="8 13" id="KW-0479">Metal-binding</keyword>
<dbReference type="GO" id="GO:0019825">
    <property type="term" value="F:oxygen binding"/>
    <property type="evidence" value="ECO:0007669"/>
    <property type="project" value="InterPro"/>
</dbReference>
<keyword evidence="9" id="KW-0560">Oxidoreductase</keyword>
<keyword evidence="6" id="KW-0963">Cytoplasm</keyword>
<dbReference type="GO" id="GO:0005737">
    <property type="term" value="C:cytoplasm"/>
    <property type="evidence" value="ECO:0007669"/>
    <property type="project" value="UniProtKB-SubCell"/>
</dbReference>
<gene>
    <name evidence="15" type="primary">LOC110705032</name>
</gene>
<evidence type="ECO:0000313" key="15">
    <source>
        <dbReference type="EnsemblPlants" id="AUR62016678-RA:cds"/>
    </source>
</evidence>
<dbReference type="OrthoDB" id="436496at2759"/>
<comment type="subunit">
    <text evidence="5">Homodimer.</text>
</comment>
<dbReference type="InterPro" id="IPR012292">
    <property type="entry name" value="Globin/Proto"/>
</dbReference>
<dbReference type="SUPFAM" id="SSF46458">
    <property type="entry name" value="Globin-like"/>
    <property type="match status" value="1"/>
</dbReference>
<dbReference type="Pfam" id="PF00042">
    <property type="entry name" value="Globin"/>
    <property type="match status" value="1"/>
</dbReference>
<keyword evidence="10 13" id="KW-0408">Iron</keyword>
<evidence type="ECO:0000256" key="5">
    <source>
        <dbReference type="ARBA" id="ARBA00011738"/>
    </source>
</evidence>
<evidence type="ECO:0000256" key="9">
    <source>
        <dbReference type="ARBA" id="ARBA00023002"/>
    </source>
</evidence>
<evidence type="ECO:0000256" key="1">
    <source>
        <dbReference type="ARBA" id="ARBA00001970"/>
    </source>
</evidence>
<reference evidence="15" key="1">
    <citation type="journal article" date="2017" name="Nature">
        <title>The genome of Chenopodium quinoa.</title>
        <authorList>
            <person name="Jarvis D.E."/>
            <person name="Ho Y.S."/>
            <person name="Lightfoot D.J."/>
            <person name="Schmoeckel S.M."/>
            <person name="Li B."/>
            <person name="Borm T.J.A."/>
            <person name="Ohyanagi H."/>
            <person name="Mineta K."/>
            <person name="Michell C.T."/>
            <person name="Saber N."/>
            <person name="Kharbatia N.M."/>
            <person name="Rupper R.R."/>
            <person name="Sharp A.R."/>
            <person name="Dally N."/>
            <person name="Boughton B.A."/>
            <person name="Woo Y.H."/>
            <person name="Gao G."/>
            <person name="Schijlen E.G.W.M."/>
            <person name="Guo X."/>
            <person name="Momin A.A."/>
            <person name="Negrao S."/>
            <person name="Al-Babili S."/>
            <person name="Gehring C."/>
            <person name="Roessner U."/>
            <person name="Jung C."/>
            <person name="Murphy K."/>
            <person name="Arold S.T."/>
            <person name="Gojobori T."/>
            <person name="van der Linden C.G."/>
            <person name="van Loo E.N."/>
            <person name="Jellen E.N."/>
            <person name="Maughan P.J."/>
            <person name="Tester M."/>
        </authorList>
    </citation>
    <scope>NUCLEOTIDE SEQUENCE [LARGE SCALE GENOMIC DNA]</scope>
    <source>
        <strain evidence="15">cv. PI 614886</strain>
    </source>
</reference>
<evidence type="ECO:0000256" key="2">
    <source>
        <dbReference type="ARBA" id="ARBA00004123"/>
    </source>
</evidence>
<dbReference type="KEGG" id="cqi:110705032"/>
<dbReference type="CDD" id="cd14784">
    <property type="entry name" value="class1_nsHb-like"/>
    <property type="match status" value="1"/>
</dbReference>
<dbReference type="PANTHER" id="PTHR22924:SF98">
    <property type="entry name" value="NON-SYMBIOTIC HEMOGLOBIN 3"/>
    <property type="match status" value="1"/>
</dbReference>
<dbReference type="AlphaFoldDB" id="A0A803LNZ9"/>
<proteinExistence type="inferred from homology"/>
<evidence type="ECO:0000256" key="13">
    <source>
        <dbReference type="RuleBase" id="RU000625"/>
    </source>
</evidence>
<dbReference type="Gene3D" id="1.10.490.10">
    <property type="entry name" value="Globins"/>
    <property type="match status" value="1"/>
</dbReference>
<evidence type="ECO:0000256" key="4">
    <source>
        <dbReference type="ARBA" id="ARBA00007609"/>
    </source>
</evidence>
<organism evidence="15 16">
    <name type="scientific">Chenopodium quinoa</name>
    <name type="common">Quinoa</name>
    <dbReference type="NCBI Taxonomy" id="63459"/>
    <lineage>
        <taxon>Eukaryota</taxon>
        <taxon>Viridiplantae</taxon>
        <taxon>Streptophyta</taxon>
        <taxon>Embryophyta</taxon>
        <taxon>Tracheophyta</taxon>
        <taxon>Spermatophyta</taxon>
        <taxon>Magnoliopsida</taxon>
        <taxon>eudicotyledons</taxon>
        <taxon>Gunneridae</taxon>
        <taxon>Pentapetalae</taxon>
        <taxon>Caryophyllales</taxon>
        <taxon>Chenopodiaceae</taxon>
        <taxon>Chenopodioideae</taxon>
        <taxon>Atripliceae</taxon>
        <taxon>Chenopodium</taxon>
    </lineage>
</organism>
<keyword evidence="7 13" id="KW-0349">Heme</keyword>
<evidence type="ECO:0000256" key="6">
    <source>
        <dbReference type="ARBA" id="ARBA00022490"/>
    </source>
</evidence>
<dbReference type="RefSeq" id="XP_021738542.1">
    <property type="nucleotide sequence ID" value="XM_021882850.1"/>
</dbReference>
<dbReference type="PROSITE" id="PS01033">
    <property type="entry name" value="GLOBIN"/>
    <property type="match status" value="1"/>
</dbReference>
<dbReference type="PROSITE" id="PS00208">
    <property type="entry name" value="PLANT_GLOBIN"/>
    <property type="match status" value="1"/>
</dbReference>
<dbReference type="GeneID" id="110705032"/>
<feature type="domain" description="Globin" evidence="14">
    <location>
        <begin position="80"/>
        <end position="230"/>
    </location>
</feature>
<keyword evidence="16" id="KW-1185">Reference proteome</keyword>
<evidence type="ECO:0000256" key="10">
    <source>
        <dbReference type="ARBA" id="ARBA00023004"/>
    </source>
</evidence>
<sequence>MDFICTKPPASKGICISNAVKFHGDFSPQKNSNFLCFNRGFTELSWIKRENFQFQGLFCKDSRFMTSVSKRNNGGLIVKAFSEEQEILVVKSWNAMKKNASELGLKLFLRVFEIAPTAKKLFSFLNDSNDVPLEKNPKLKAHALTVFAMTCESAVNLRKAGKATVKDSNLKDLGELHYKYGVVDEHFEVVRFALLETIKEAVPEMWSSEMKEAWTEAYNQLVAAIKQQMKPSAQVV</sequence>
<dbReference type="PRINTS" id="PR00188">
    <property type="entry name" value="PLANTGLOBIN"/>
</dbReference>
<dbReference type="EnsemblPlants" id="AUR62016678-RA">
    <property type="protein sequence ID" value="AUR62016678-RA:cds"/>
    <property type="gene ID" value="AUR62016678"/>
</dbReference>
<dbReference type="InterPro" id="IPR009050">
    <property type="entry name" value="Globin-like_sf"/>
</dbReference>